<proteinExistence type="predicted"/>
<evidence type="ECO:0000256" key="1">
    <source>
        <dbReference type="ARBA" id="ARBA00023015"/>
    </source>
</evidence>
<keyword evidence="1" id="KW-0805">Transcription regulation</keyword>
<comment type="caution">
    <text evidence="5">The sequence shown here is derived from an EMBL/GenBank/DDBJ whole genome shotgun (WGS) entry which is preliminary data.</text>
</comment>
<dbReference type="RefSeq" id="WP_379189635.1">
    <property type="nucleotide sequence ID" value="NZ_JBHSOW010000068.1"/>
</dbReference>
<dbReference type="Pfam" id="PF01047">
    <property type="entry name" value="MarR"/>
    <property type="match status" value="1"/>
</dbReference>
<dbReference type="PRINTS" id="PR00598">
    <property type="entry name" value="HTHMARR"/>
</dbReference>
<dbReference type="SUPFAM" id="SSF46785">
    <property type="entry name" value="Winged helix' DNA-binding domain"/>
    <property type="match status" value="1"/>
</dbReference>
<protein>
    <submittedName>
        <fullName evidence="5">MarR family winged helix-turn-helix transcriptional regulator</fullName>
    </submittedName>
</protein>
<gene>
    <name evidence="5" type="ORF">ACFPYJ_18390</name>
</gene>
<dbReference type="InterPro" id="IPR000835">
    <property type="entry name" value="HTH_MarR-typ"/>
</dbReference>
<evidence type="ECO:0000313" key="6">
    <source>
        <dbReference type="Proteomes" id="UP001596047"/>
    </source>
</evidence>
<keyword evidence="2" id="KW-0238">DNA-binding</keyword>
<reference evidence="6" key="1">
    <citation type="journal article" date="2019" name="Int. J. Syst. Evol. Microbiol.">
        <title>The Global Catalogue of Microorganisms (GCM) 10K type strain sequencing project: providing services to taxonomists for standard genome sequencing and annotation.</title>
        <authorList>
            <consortium name="The Broad Institute Genomics Platform"/>
            <consortium name="The Broad Institute Genome Sequencing Center for Infectious Disease"/>
            <person name="Wu L."/>
            <person name="Ma J."/>
        </authorList>
    </citation>
    <scope>NUCLEOTIDE SEQUENCE [LARGE SCALE GENOMIC DNA]</scope>
    <source>
        <strain evidence="6">CGMCC 1.3240</strain>
    </source>
</reference>
<dbReference type="PANTHER" id="PTHR42756:SF1">
    <property type="entry name" value="TRANSCRIPTIONAL REPRESSOR OF EMRAB OPERON"/>
    <property type="match status" value="1"/>
</dbReference>
<organism evidence="5 6">
    <name type="scientific">Paenibacillus solisilvae</name>
    <dbReference type="NCBI Taxonomy" id="2486751"/>
    <lineage>
        <taxon>Bacteria</taxon>
        <taxon>Bacillati</taxon>
        <taxon>Bacillota</taxon>
        <taxon>Bacilli</taxon>
        <taxon>Bacillales</taxon>
        <taxon>Paenibacillaceae</taxon>
        <taxon>Paenibacillus</taxon>
    </lineage>
</organism>
<keyword evidence="3" id="KW-0804">Transcription</keyword>
<dbReference type="InterPro" id="IPR036388">
    <property type="entry name" value="WH-like_DNA-bd_sf"/>
</dbReference>
<evidence type="ECO:0000259" key="4">
    <source>
        <dbReference type="PROSITE" id="PS50995"/>
    </source>
</evidence>
<keyword evidence="6" id="KW-1185">Reference proteome</keyword>
<dbReference type="PROSITE" id="PS01117">
    <property type="entry name" value="HTH_MARR_1"/>
    <property type="match status" value="1"/>
</dbReference>
<dbReference type="EMBL" id="JBHSOW010000068">
    <property type="protein sequence ID" value="MFC5651039.1"/>
    <property type="molecule type" value="Genomic_DNA"/>
</dbReference>
<dbReference type="InterPro" id="IPR023187">
    <property type="entry name" value="Tscrpt_reg_MarR-type_CS"/>
</dbReference>
<name>A0ABW0W1Z3_9BACL</name>
<sequence length="106" mass="12459">MMVLWEKDGLTQIEIAEKLFKDKTNIARMALNLEQKGFIRRISPENDRRSLLVYLTKEGQQLRSEIIPMAEKINDLFIQGISDDELNEMKRILSKICSNLTESFRR</sequence>
<evidence type="ECO:0000256" key="2">
    <source>
        <dbReference type="ARBA" id="ARBA00023125"/>
    </source>
</evidence>
<dbReference type="Proteomes" id="UP001596047">
    <property type="component" value="Unassembled WGS sequence"/>
</dbReference>
<dbReference type="PANTHER" id="PTHR42756">
    <property type="entry name" value="TRANSCRIPTIONAL REGULATOR, MARR"/>
    <property type="match status" value="1"/>
</dbReference>
<evidence type="ECO:0000256" key="3">
    <source>
        <dbReference type="ARBA" id="ARBA00023163"/>
    </source>
</evidence>
<dbReference type="Gene3D" id="1.10.10.10">
    <property type="entry name" value="Winged helix-like DNA-binding domain superfamily/Winged helix DNA-binding domain"/>
    <property type="match status" value="1"/>
</dbReference>
<dbReference type="PROSITE" id="PS50995">
    <property type="entry name" value="HTH_MARR_2"/>
    <property type="match status" value="1"/>
</dbReference>
<dbReference type="InterPro" id="IPR036390">
    <property type="entry name" value="WH_DNA-bd_sf"/>
</dbReference>
<evidence type="ECO:0000313" key="5">
    <source>
        <dbReference type="EMBL" id="MFC5651039.1"/>
    </source>
</evidence>
<feature type="domain" description="HTH marR-type" evidence="4">
    <location>
        <begin position="1"/>
        <end position="98"/>
    </location>
</feature>
<dbReference type="SMART" id="SM00347">
    <property type="entry name" value="HTH_MARR"/>
    <property type="match status" value="1"/>
</dbReference>
<accession>A0ABW0W1Z3</accession>